<organism evidence="1 2">
    <name type="scientific">Funneliformis mosseae</name>
    <name type="common">Endomycorrhizal fungus</name>
    <name type="synonym">Glomus mosseae</name>
    <dbReference type="NCBI Taxonomy" id="27381"/>
    <lineage>
        <taxon>Eukaryota</taxon>
        <taxon>Fungi</taxon>
        <taxon>Fungi incertae sedis</taxon>
        <taxon>Mucoromycota</taxon>
        <taxon>Glomeromycotina</taxon>
        <taxon>Glomeromycetes</taxon>
        <taxon>Glomerales</taxon>
        <taxon>Glomeraceae</taxon>
        <taxon>Funneliformis</taxon>
    </lineage>
</organism>
<accession>A0A9N9BM83</accession>
<comment type="caution">
    <text evidence="1">The sequence shown here is derived from an EMBL/GenBank/DDBJ whole genome shotgun (WGS) entry which is preliminary data.</text>
</comment>
<proteinExistence type="predicted"/>
<dbReference type="EMBL" id="CAJVPP010001751">
    <property type="protein sequence ID" value="CAG8571323.1"/>
    <property type="molecule type" value="Genomic_DNA"/>
</dbReference>
<evidence type="ECO:0000313" key="1">
    <source>
        <dbReference type="EMBL" id="CAG8571323.1"/>
    </source>
</evidence>
<protein>
    <submittedName>
        <fullName evidence="1">4953_t:CDS:1</fullName>
    </submittedName>
</protein>
<feature type="non-terminal residue" evidence="1">
    <location>
        <position position="1"/>
    </location>
</feature>
<name>A0A9N9BM83_FUNMO</name>
<dbReference type="Gene3D" id="1.10.10.60">
    <property type="entry name" value="Homeodomain-like"/>
    <property type="match status" value="1"/>
</dbReference>
<dbReference type="AlphaFoldDB" id="A0A9N9BM83"/>
<gene>
    <name evidence="1" type="ORF">FMOSSE_LOCUS7468</name>
</gene>
<sequence>KKKFVATMCLRKELSNVQKGGIIAAKKLGHSNSRISAVVGCSHSFVRHVWKSYELKQLLKKQTGRPRILNEAECKHLKHTSG</sequence>
<dbReference type="SUPFAM" id="SSF46689">
    <property type="entry name" value="Homeodomain-like"/>
    <property type="match status" value="1"/>
</dbReference>
<keyword evidence="2" id="KW-1185">Reference proteome</keyword>
<evidence type="ECO:0000313" key="2">
    <source>
        <dbReference type="Proteomes" id="UP000789375"/>
    </source>
</evidence>
<dbReference type="InterPro" id="IPR009057">
    <property type="entry name" value="Homeodomain-like_sf"/>
</dbReference>
<reference evidence="1" key="1">
    <citation type="submission" date="2021-06" db="EMBL/GenBank/DDBJ databases">
        <authorList>
            <person name="Kallberg Y."/>
            <person name="Tangrot J."/>
            <person name="Rosling A."/>
        </authorList>
    </citation>
    <scope>NUCLEOTIDE SEQUENCE</scope>
    <source>
        <strain evidence="1">87-6 pot B 2015</strain>
    </source>
</reference>
<dbReference type="Proteomes" id="UP000789375">
    <property type="component" value="Unassembled WGS sequence"/>
</dbReference>